<dbReference type="PANTHER" id="PTHR12629">
    <property type="entry name" value="DIPHOSPHOINOSITOL POLYPHOSPHATE PHOSPHOHYDROLASE"/>
    <property type="match status" value="1"/>
</dbReference>
<keyword evidence="3" id="KW-0378">Hydrolase</keyword>
<dbReference type="Pfam" id="PF00293">
    <property type="entry name" value="NUDIX"/>
    <property type="match status" value="1"/>
</dbReference>
<dbReference type="InterPro" id="IPR015797">
    <property type="entry name" value="NUDIX_hydrolase-like_dom_sf"/>
</dbReference>
<evidence type="ECO:0000256" key="3">
    <source>
        <dbReference type="ARBA" id="ARBA00022801"/>
    </source>
</evidence>
<comment type="cofactor">
    <cofactor evidence="1">
        <name>Mg(2+)</name>
        <dbReference type="ChEBI" id="CHEBI:18420"/>
    </cofactor>
</comment>
<keyword evidence="2" id="KW-0479">Metal-binding</keyword>
<evidence type="ECO:0000256" key="2">
    <source>
        <dbReference type="ARBA" id="ARBA00022723"/>
    </source>
</evidence>
<gene>
    <name evidence="6" type="ORF">LAQU0_S03e08416g</name>
</gene>
<dbReference type="Proteomes" id="UP000236544">
    <property type="component" value="Unassembled WGS sequence"/>
</dbReference>
<reference evidence="7" key="1">
    <citation type="submission" date="2015-10" db="EMBL/GenBank/DDBJ databases">
        <authorList>
            <person name="Devillers H."/>
        </authorList>
    </citation>
    <scope>NUCLEOTIDE SEQUENCE [LARGE SCALE GENOMIC DNA]</scope>
</reference>
<accession>A0A0P1KQ14</accession>
<protein>
    <submittedName>
        <fullName evidence="6">LAQU0S03e08416g1_1</fullName>
    </submittedName>
</protein>
<feature type="domain" description="Nudix hydrolase" evidence="5">
    <location>
        <begin position="24"/>
        <end position="172"/>
    </location>
</feature>
<evidence type="ECO:0000313" key="6">
    <source>
        <dbReference type="EMBL" id="CUS21689.1"/>
    </source>
</evidence>
<dbReference type="GO" id="GO:0034431">
    <property type="term" value="F:bis(5'-adenosyl)-hexaphosphatase activity"/>
    <property type="evidence" value="ECO:0007669"/>
    <property type="project" value="TreeGrafter"/>
</dbReference>
<evidence type="ECO:0000259" key="5">
    <source>
        <dbReference type="PROSITE" id="PS51462"/>
    </source>
</evidence>
<dbReference type="EMBL" id="LN890565">
    <property type="protein sequence ID" value="CUS21689.1"/>
    <property type="molecule type" value="Genomic_DNA"/>
</dbReference>
<dbReference type="PANTHER" id="PTHR12629:SF0">
    <property type="entry name" value="DIPHOSPHOINOSITOL-POLYPHOSPHATE DIPHOSPHATASE"/>
    <property type="match status" value="1"/>
</dbReference>
<dbReference type="CDD" id="cd04666">
    <property type="entry name" value="NUDIX_DIPP2_like_Nudt4"/>
    <property type="match status" value="1"/>
</dbReference>
<dbReference type="FunFam" id="3.90.79.10:FF:000066">
    <property type="entry name" value="DDP1p Polyphosphate phosphatase"/>
    <property type="match status" value="1"/>
</dbReference>
<dbReference type="GO" id="GO:0005737">
    <property type="term" value="C:cytoplasm"/>
    <property type="evidence" value="ECO:0007669"/>
    <property type="project" value="TreeGrafter"/>
</dbReference>
<dbReference type="InterPro" id="IPR047198">
    <property type="entry name" value="DDP-like_NUDIX"/>
</dbReference>
<dbReference type="GO" id="GO:0008486">
    <property type="term" value="F:diphosphoinositol-polyphosphate diphosphatase activity"/>
    <property type="evidence" value="ECO:0007669"/>
    <property type="project" value="TreeGrafter"/>
</dbReference>
<evidence type="ECO:0000256" key="1">
    <source>
        <dbReference type="ARBA" id="ARBA00001946"/>
    </source>
</evidence>
<evidence type="ECO:0000256" key="4">
    <source>
        <dbReference type="ARBA" id="ARBA00022842"/>
    </source>
</evidence>
<proteinExistence type="predicted"/>
<dbReference type="GO" id="GO:1901907">
    <property type="term" value="P:diadenosine pentaphosphate catabolic process"/>
    <property type="evidence" value="ECO:0007669"/>
    <property type="project" value="TreeGrafter"/>
</dbReference>
<keyword evidence="7" id="KW-1185">Reference proteome</keyword>
<dbReference type="GO" id="GO:0000298">
    <property type="term" value="F:endopolyphosphatase activity"/>
    <property type="evidence" value="ECO:0007669"/>
    <property type="project" value="TreeGrafter"/>
</dbReference>
<organism evidence="6 7">
    <name type="scientific">Lachancea quebecensis</name>
    <dbReference type="NCBI Taxonomy" id="1654605"/>
    <lineage>
        <taxon>Eukaryota</taxon>
        <taxon>Fungi</taxon>
        <taxon>Dikarya</taxon>
        <taxon>Ascomycota</taxon>
        <taxon>Saccharomycotina</taxon>
        <taxon>Saccharomycetes</taxon>
        <taxon>Saccharomycetales</taxon>
        <taxon>Saccharomycetaceae</taxon>
        <taxon>Lachancea</taxon>
    </lineage>
</organism>
<dbReference type="PROSITE" id="PS51462">
    <property type="entry name" value="NUDIX"/>
    <property type="match status" value="1"/>
</dbReference>
<dbReference type="GO" id="GO:1901911">
    <property type="term" value="P:adenosine 5'-(hexahydrogen pentaphosphate) catabolic process"/>
    <property type="evidence" value="ECO:0007669"/>
    <property type="project" value="TreeGrafter"/>
</dbReference>
<dbReference type="GO" id="GO:1901909">
    <property type="term" value="P:diadenosine hexaphosphate catabolic process"/>
    <property type="evidence" value="ECO:0007669"/>
    <property type="project" value="TreeGrafter"/>
</dbReference>
<dbReference type="GO" id="GO:0071543">
    <property type="term" value="P:diphosphoinositol polyphosphate metabolic process"/>
    <property type="evidence" value="ECO:0007669"/>
    <property type="project" value="TreeGrafter"/>
</dbReference>
<dbReference type="Gene3D" id="3.90.79.10">
    <property type="entry name" value="Nucleoside Triphosphate Pyrophosphohydrolase"/>
    <property type="match status" value="1"/>
</dbReference>
<keyword evidence="4" id="KW-0460">Magnesium</keyword>
<dbReference type="GO" id="GO:0034432">
    <property type="term" value="F:bis(5'-adenosyl)-pentaphosphatase activity"/>
    <property type="evidence" value="ECO:0007669"/>
    <property type="project" value="TreeGrafter"/>
</dbReference>
<dbReference type="GO" id="GO:0046872">
    <property type="term" value="F:metal ion binding"/>
    <property type="evidence" value="ECO:0007669"/>
    <property type="project" value="UniProtKB-KW"/>
</dbReference>
<dbReference type="AlphaFoldDB" id="A0A0P1KQ14"/>
<name>A0A0P1KQ14_9SACH</name>
<dbReference type="GO" id="GO:0005634">
    <property type="term" value="C:nucleus"/>
    <property type="evidence" value="ECO:0007669"/>
    <property type="project" value="TreeGrafter"/>
</dbReference>
<dbReference type="InterPro" id="IPR000086">
    <property type="entry name" value="NUDIX_hydrolase_dom"/>
</dbReference>
<dbReference type="SUPFAM" id="SSF55811">
    <property type="entry name" value="Nudix"/>
    <property type="match status" value="1"/>
</dbReference>
<dbReference type="OrthoDB" id="2011998at2759"/>
<sequence>MAEFQKLPTARVGRQNQVYSSITGARLVAGCVCLDSSKKHVLMIQSSAHKKKWVLPKGGVEKDEPDYESTAVRETWEEAGAIGEIVGRLGVIEDMRPPKEFNTDIKAFEAATDAEVNKHPPRSEFHFFEMSVKSLEEEYPESYKRTRKWFSFKEAKEQLIIAKRPELLEALTRSSICQLDHS</sequence>
<evidence type="ECO:0000313" key="7">
    <source>
        <dbReference type="Proteomes" id="UP000236544"/>
    </source>
</evidence>